<dbReference type="CDD" id="cd17535">
    <property type="entry name" value="REC_NarL-like"/>
    <property type="match status" value="1"/>
</dbReference>
<comment type="caution">
    <text evidence="3">Lacks conserved residue(s) required for the propagation of feature annotation.</text>
</comment>
<gene>
    <name evidence="7" type="ORF">F0U47_10310</name>
</gene>
<dbReference type="Pfam" id="PF00196">
    <property type="entry name" value="GerE"/>
    <property type="match status" value="1"/>
</dbReference>
<evidence type="ECO:0000256" key="4">
    <source>
        <dbReference type="SAM" id="MobiDB-lite"/>
    </source>
</evidence>
<dbReference type="SUPFAM" id="SSF46894">
    <property type="entry name" value="C-terminal effector domain of the bipartite response regulators"/>
    <property type="match status" value="1"/>
</dbReference>
<dbReference type="GO" id="GO:0003677">
    <property type="term" value="F:DNA binding"/>
    <property type="evidence" value="ECO:0007669"/>
    <property type="project" value="UniProtKB-KW"/>
</dbReference>
<evidence type="ECO:0000256" key="1">
    <source>
        <dbReference type="ARBA" id="ARBA00022553"/>
    </source>
</evidence>
<dbReference type="PANTHER" id="PTHR45566">
    <property type="entry name" value="HTH-TYPE TRANSCRIPTIONAL REGULATOR YHJB-RELATED"/>
    <property type="match status" value="1"/>
</dbReference>
<dbReference type="PANTHER" id="PTHR45566:SF1">
    <property type="entry name" value="HTH-TYPE TRANSCRIPTIONAL REGULATOR YHJB-RELATED"/>
    <property type="match status" value="1"/>
</dbReference>
<keyword evidence="1" id="KW-0597">Phosphoprotein</keyword>
<dbReference type="InterPro" id="IPR016032">
    <property type="entry name" value="Sig_transdc_resp-reg_C-effctor"/>
</dbReference>
<dbReference type="PROSITE" id="PS50043">
    <property type="entry name" value="HTH_LUXR_2"/>
    <property type="match status" value="1"/>
</dbReference>
<dbReference type="CDD" id="cd06170">
    <property type="entry name" value="LuxR_C_like"/>
    <property type="match status" value="1"/>
</dbReference>
<proteinExistence type="predicted"/>
<name>A0A5B1M6V0_9ACTN</name>
<reference evidence="7 8" key="1">
    <citation type="submission" date="2019-09" db="EMBL/GenBank/DDBJ databases">
        <title>Nocardioides panacisoli sp. nov., isolated from the soil of a ginseng field.</title>
        <authorList>
            <person name="Cho C."/>
        </authorList>
    </citation>
    <scope>NUCLEOTIDE SEQUENCE [LARGE SCALE GENOMIC DNA]</scope>
    <source>
        <strain evidence="7 8">BN140041</strain>
    </source>
</reference>
<accession>A0A5B1M6V0</accession>
<dbReference type="GO" id="GO:0006355">
    <property type="term" value="P:regulation of DNA-templated transcription"/>
    <property type="evidence" value="ECO:0007669"/>
    <property type="project" value="InterPro"/>
</dbReference>
<dbReference type="PRINTS" id="PR00038">
    <property type="entry name" value="HTHLUXR"/>
</dbReference>
<dbReference type="Pfam" id="PF00072">
    <property type="entry name" value="Response_reg"/>
    <property type="match status" value="1"/>
</dbReference>
<dbReference type="EMBL" id="VUJW01000003">
    <property type="protein sequence ID" value="KAA1427809.1"/>
    <property type="molecule type" value="Genomic_DNA"/>
</dbReference>
<keyword evidence="8" id="KW-1185">Reference proteome</keyword>
<reference evidence="7 8" key="2">
    <citation type="submission" date="2019-09" db="EMBL/GenBank/DDBJ databases">
        <authorList>
            <person name="Jin C."/>
        </authorList>
    </citation>
    <scope>NUCLEOTIDE SEQUENCE [LARGE SCALE GENOMIC DNA]</scope>
    <source>
        <strain evidence="7 8">BN140041</strain>
    </source>
</reference>
<dbReference type="Proteomes" id="UP000324351">
    <property type="component" value="Unassembled WGS sequence"/>
</dbReference>
<dbReference type="SUPFAM" id="SSF52172">
    <property type="entry name" value="CheY-like"/>
    <property type="match status" value="1"/>
</dbReference>
<dbReference type="InterPro" id="IPR000792">
    <property type="entry name" value="Tscrpt_reg_LuxR_C"/>
</dbReference>
<comment type="caution">
    <text evidence="7">The sequence shown here is derived from an EMBL/GenBank/DDBJ whole genome shotgun (WGS) entry which is preliminary data.</text>
</comment>
<evidence type="ECO:0000313" key="8">
    <source>
        <dbReference type="Proteomes" id="UP000324351"/>
    </source>
</evidence>
<organism evidence="7 8">
    <name type="scientific">Nocardioides antri</name>
    <dbReference type="NCBI Taxonomy" id="2607659"/>
    <lineage>
        <taxon>Bacteria</taxon>
        <taxon>Bacillati</taxon>
        <taxon>Actinomycetota</taxon>
        <taxon>Actinomycetes</taxon>
        <taxon>Propionibacteriales</taxon>
        <taxon>Nocardioidaceae</taxon>
        <taxon>Nocardioides</taxon>
    </lineage>
</organism>
<dbReference type="InterPro" id="IPR058245">
    <property type="entry name" value="NreC/VraR/RcsB-like_REC"/>
</dbReference>
<dbReference type="Gene3D" id="3.40.50.2300">
    <property type="match status" value="1"/>
</dbReference>
<evidence type="ECO:0000256" key="2">
    <source>
        <dbReference type="ARBA" id="ARBA00023125"/>
    </source>
</evidence>
<protein>
    <submittedName>
        <fullName evidence="7">Response regulator transcription factor</fullName>
    </submittedName>
</protein>
<keyword evidence="2" id="KW-0238">DNA-binding</keyword>
<evidence type="ECO:0000259" key="5">
    <source>
        <dbReference type="PROSITE" id="PS50043"/>
    </source>
</evidence>
<dbReference type="AlphaFoldDB" id="A0A5B1M6V0"/>
<dbReference type="SMART" id="SM00448">
    <property type="entry name" value="REC"/>
    <property type="match status" value="1"/>
</dbReference>
<feature type="compositionally biased region" description="Basic and acidic residues" evidence="4">
    <location>
        <begin position="1"/>
        <end position="10"/>
    </location>
</feature>
<dbReference type="GO" id="GO:0000160">
    <property type="term" value="P:phosphorelay signal transduction system"/>
    <property type="evidence" value="ECO:0007669"/>
    <property type="project" value="InterPro"/>
</dbReference>
<feature type="domain" description="HTH luxR-type" evidence="5">
    <location>
        <begin position="165"/>
        <end position="230"/>
    </location>
</feature>
<dbReference type="InterPro" id="IPR001789">
    <property type="entry name" value="Sig_transdc_resp-reg_receiver"/>
</dbReference>
<evidence type="ECO:0000259" key="6">
    <source>
        <dbReference type="PROSITE" id="PS50110"/>
    </source>
</evidence>
<evidence type="ECO:0000313" key="7">
    <source>
        <dbReference type="EMBL" id="KAA1427809.1"/>
    </source>
</evidence>
<evidence type="ECO:0000256" key="3">
    <source>
        <dbReference type="PROSITE-ProRule" id="PRU00169"/>
    </source>
</evidence>
<dbReference type="SMART" id="SM00421">
    <property type="entry name" value="HTH_LUXR"/>
    <property type="match status" value="1"/>
</dbReference>
<dbReference type="Gene3D" id="1.10.10.10">
    <property type="entry name" value="Winged helix-like DNA-binding domain superfamily/Winged helix DNA-binding domain"/>
    <property type="match status" value="1"/>
</dbReference>
<dbReference type="PROSITE" id="PS50110">
    <property type="entry name" value="RESPONSE_REGULATORY"/>
    <property type="match status" value="1"/>
</dbReference>
<feature type="domain" description="Response regulatory" evidence="6">
    <location>
        <begin position="39"/>
        <end position="154"/>
    </location>
</feature>
<dbReference type="InterPro" id="IPR036388">
    <property type="entry name" value="WH-like_DNA-bd_sf"/>
</dbReference>
<dbReference type="InterPro" id="IPR011006">
    <property type="entry name" value="CheY-like_superfamily"/>
</dbReference>
<feature type="region of interest" description="Disordered" evidence="4">
    <location>
        <begin position="1"/>
        <end position="31"/>
    </location>
</feature>
<sequence>MPLALKDRASGDVSALDSGKNQRPADGRVDRGERCRPQRVLVVDDHELTQAGLRAVLAREDWVDSCLGAASVEAAWSIARRHHPQIVLLSTSVQGRPGLELCRAFREHMPYVKVMLMSNDGTVPASLARAHGAVGILPKQSPISGIVASVRRVAEGGRVFPKGAVAPDSVQLSRRELDVLRYLVSGLSNPEVAARLNLSRHTVKQHTSVVYRKLGVRNRAEAASRAQVLGLVA</sequence>
<dbReference type="InterPro" id="IPR051015">
    <property type="entry name" value="EvgA-like"/>
</dbReference>